<evidence type="ECO:0000313" key="4">
    <source>
        <dbReference type="EMBL" id="QDU96213.1"/>
    </source>
</evidence>
<evidence type="ECO:0000256" key="1">
    <source>
        <dbReference type="ARBA" id="ARBA00048811"/>
    </source>
</evidence>
<dbReference type="CDD" id="cd06223">
    <property type="entry name" value="PRTases_typeI"/>
    <property type="match status" value="1"/>
</dbReference>
<dbReference type="PANTHER" id="PTHR43340:SF1">
    <property type="entry name" value="HYPOXANTHINE PHOSPHORIBOSYLTRANSFERASE"/>
    <property type="match status" value="1"/>
</dbReference>
<keyword evidence="5" id="KW-1185">Reference proteome</keyword>
<dbReference type="EMBL" id="CP036433">
    <property type="protein sequence ID" value="QDU96213.1"/>
    <property type="molecule type" value="Genomic_DNA"/>
</dbReference>
<evidence type="ECO:0000256" key="2">
    <source>
        <dbReference type="ARBA" id="ARBA00049402"/>
    </source>
</evidence>
<dbReference type="GO" id="GO:0005829">
    <property type="term" value="C:cytosol"/>
    <property type="evidence" value="ECO:0007669"/>
    <property type="project" value="TreeGrafter"/>
</dbReference>
<dbReference type="InterPro" id="IPR029057">
    <property type="entry name" value="PRTase-like"/>
</dbReference>
<dbReference type="SUPFAM" id="SSF53271">
    <property type="entry name" value="PRTase-like"/>
    <property type="match status" value="1"/>
</dbReference>
<dbReference type="EC" id="2.4.2.8" evidence="4"/>
<dbReference type="Proteomes" id="UP000317648">
    <property type="component" value="Chromosome"/>
</dbReference>
<dbReference type="PANTHER" id="PTHR43340">
    <property type="entry name" value="HYPOXANTHINE-GUANINE PHOSPHORIBOSYLTRANSFERASE"/>
    <property type="match status" value="1"/>
</dbReference>
<dbReference type="GO" id="GO:0052657">
    <property type="term" value="F:guanine phosphoribosyltransferase activity"/>
    <property type="evidence" value="ECO:0007669"/>
    <property type="project" value="RHEA"/>
</dbReference>
<comment type="catalytic activity">
    <reaction evidence="1">
        <text>GMP + diphosphate = guanine + 5-phospho-alpha-D-ribose 1-diphosphate</text>
        <dbReference type="Rhea" id="RHEA:25424"/>
        <dbReference type="ChEBI" id="CHEBI:16235"/>
        <dbReference type="ChEBI" id="CHEBI:33019"/>
        <dbReference type="ChEBI" id="CHEBI:58017"/>
        <dbReference type="ChEBI" id="CHEBI:58115"/>
        <dbReference type="EC" id="2.4.2.8"/>
    </reaction>
    <physiologicalReaction direction="right-to-left" evidence="1">
        <dbReference type="Rhea" id="RHEA:25426"/>
    </physiologicalReaction>
</comment>
<dbReference type="InterPro" id="IPR000836">
    <property type="entry name" value="PRTase_dom"/>
</dbReference>
<dbReference type="GO" id="GO:0006178">
    <property type="term" value="P:guanine salvage"/>
    <property type="evidence" value="ECO:0007669"/>
    <property type="project" value="TreeGrafter"/>
</dbReference>
<feature type="domain" description="Phosphoribosyltransferase" evidence="3">
    <location>
        <begin position="27"/>
        <end position="174"/>
    </location>
</feature>
<dbReference type="GO" id="GO:0000287">
    <property type="term" value="F:magnesium ion binding"/>
    <property type="evidence" value="ECO:0007669"/>
    <property type="project" value="TreeGrafter"/>
</dbReference>
<evidence type="ECO:0000313" key="5">
    <source>
        <dbReference type="Proteomes" id="UP000317648"/>
    </source>
</evidence>
<name>A0A518DWK8_9BACT</name>
<dbReference type="GO" id="GO:0032264">
    <property type="term" value="P:IMP salvage"/>
    <property type="evidence" value="ECO:0007669"/>
    <property type="project" value="TreeGrafter"/>
</dbReference>
<comment type="catalytic activity">
    <reaction evidence="2">
        <text>IMP + diphosphate = hypoxanthine + 5-phospho-alpha-D-ribose 1-diphosphate</text>
        <dbReference type="Rhea" id="RHEA:17973"/>
        <dbReference type="ChEBI" id="CHEBI:17368"/>
        <dbReference type="ChEBI" id="CHEBI:33019"/>
        <dbReference type="ChEBI" id="CHEBI:58017"/>
        <dbReference type="ChEBI" id="CHEBI:58053"/>
        <dbReference type="EC" id="2.4.2.8"/>
    </reaction>
    <physiologicalReaction direction="right-to-left" evidence="2">
        <dbReference type="Rhea" id="RHEA:17975"/>
    </physiologicalReaction>
</comment>
<organism evidence="4 5">
    <name type="scientific">Lignipirellula cremea</name>
    <dbReference type="NCBI Taxonomy" id="2528010"/>
    <lineage>
        <taxon>Bacteria</taxon>
        <taxon>Pseudomonadati</taxon>
        <taxon>Planctomycetota</taxon>
        <taxon>Planctomycetia</taxon>
        <taxon>Pirellulales</taxon>
        <taxon>Pirellulaceae</taxon>
        <taxon>Lignipirellula</taxon>
    </lineage>
</organism>
<dbReference type="GO" id="GO:0046100">
    <property type="term" value="P:hypoxanthine metabolic process"/>
    <property type="evidence" value="ECO:0007669"/>
    <property type="project" value="TreeGrafter"/>
</dbReference>
<dbReference type="Pfam" id="PF00156">
    <property type="entry name" value="Pribosyltran"/>
    <property type="match status" value="1"/>
</dbReference>
<evidence type="ECO:0000259" key="3">
    <source>
        <dbReference type="Pfam" id="PF00156"/>
    </source>
</evidence>
<dbReference type="RefSeq" id="WP_145054872.1">
    <property type="nucleotide sequence ID" value="NZ_CP036433.1"/>
</dbReference>
<dbReference type="Gene3D" id="3.40.50.2020">
    <property type="match status" value="1"/>
</dbReference>
<dbReference type="GO" id="GO:0032263">
    <property type="term" value="P:GMP salvage"/>
    <property type="evidence" value="ECO:0007669"/>
    <property type="project" value="TreeGrafter"/>
</dbReference>
<dbReference type="OrthoDB" id="9802824at2"/>
<proteinExistence type="predicted"/>
<keyword evidence="4" id="KW-0328">Glycosyltransferase</keyword>
<dbReference type="GO" id="GO:0004422">
    <property type="term" value="F:hypoxanthine phosphoribosyltransferase activity"/>
    <property type="evidence" value="ECO:0007669"/>
    <property type="project" value="TreeGrafter"/>
</dbReference>
<dbReference type="InterPro" id="IPR050408">
    <property type="entry name" value="HGPRT"/>
</dbReference>
<protein>
    <submittedName>
        <fullName evidence="4">Hypoxanthine-guanine phosphoribosyltransferase</fullName>
        <ecNumber evidence="4">2.4.2.8</ecNumber>
    </submittedName>
</protein>
<reference evidence="4 5" key="1">
    <citation type="submission" date="2019-02" db="EMBL/GenBank/DDBJ databases">
        <title>Deep-cultivation of Planctomycetes and their phenomic and genomic characterization uncovers novel biology.</title>
        <authorList>
            <person name="Wiegand S."/>
            <person name="Jogler M."/>
            <person name="Boedeker C."/>
            <person name="Pinto D."/>
            <person name="Vollmers J."/>
            <person name="Rivas-Marin E."/>
            <person name="Kohn T."/>
            <person name="Peeters S.H."/>
            <person name="Heuer A."/>
            <person name="Rast P."/>
            <person name="Oberbeckmann S."/>
            <person name="Bunk B."/>
            <person name="Jeske O."/>
            <person name="Meyerdierks A."/>
            <person name="Storesund J.E."/>
            <person name="Kallscheuer N."/>
            <person name="Luecker S."/>
            <person name="Lage O.M."/>
            <person name="Pohl T."/>
            <person name="Merkel B.J."/>
            <person name="Hornburger P."/>
            <person name="Mueller R.-W."/>
            <person name="Bruemmer F."/>
            <person name="Labrenz M."/>
            <person name="Spormann A.M."/>
            <person name="Op den Camp H."/>
            <person name="Overmann J."/>
            <person name="Amann R."/>
            <person name="Jetten M.S.M."/>
            <person name="Mascher T."/>
            <person name="Medema M.H."/>
            <person name="Devos D.P."/>
            <person name="Kaster A.-K."/>
            <person name="Ovreas L."/>
            <person name="Rohde M."/>
            <person name="Galperin M.Y."/>
            <person name="Jogler C."/>
        </authorList>
    </citation>
    <scope>NUCLEOTIDE SEQUENCE [LARGE SCALE GENOMIC DNA]</scope>
    <source>
        <strain evidence="4 5">Pla85_3_4</strain>
    </source>
</reference>
<dbReference type="AlphaFoldDB" id="A0A518DWK8"/>
<dbReference type="KEGG" id="lcre:Pla8534_40320"/>
<accession>A0A518DWK8</accession>
<gene>
    <name evidence="4" type="primary">hpt_1</name>
    <name evidence="4" type="ORF">Pla8534_40320</name>
</gene>
<keyword evidence="4" id="KW-0808">Transferase</keyword>
<sequence>MLASNKAFNKVLVPAQTPNGPLSKKLIEKEIRRAAKLIEASYGPFNGDTDTVPVVVSVLFGAIHIHPLLMESFSVGFPMYPAMIRAKSYESNEKRGDVEISDLIMEKNVSIAGRRVLIVDDIIESGQTLHALKEWFENEGASDVRCFTLLSKPDKRVYDVEVDWTVFNLTPGQWVVGKGLDDNGLYRHFPNIVVLRDSRESSSEIQKPR</sequence>